<evidence type="ECO:0000256" key="11">
    <source>
        <dbReference type="HAMAP-Rule" id="MF_00109"/>
    </source>
</evidence>
<keyword evidence="11" id="KW-0460">Magnesium</keyword>
<dbReference type="EC" id="2.7.1.71" evidence="3 11"/>
<name>A0A415PQD3_9FIRM</name>
<feature type="binding site" evidence="11">
    <location>
        <position position="309"/>
    </location>
    <ligand>
        <name>substrate</name>
    </ligand>
</feature>
<dbReference type="GO" id="GO:0008652">
    <property type="term" value="P:amino acid biosynthetic process"/>
    <property type="evidence" value="ECO:0007669"/>
    <property type="project" value="UniProtKB-KW"/>
</dbReference>
<comment type="function">
    <text evidence="11">Catalyzes the specific phosphorylation of the 3-hydroxyl group of shikimic acid using ATP as a cosubstrate.</text>
</comment>
<dbReference type="SUPFAM" id="SSF52540">
    <property type="entry name" value="P-loop containing nucleoside triphosphate hydrolases"/>
    <property type="match status" value="1"/>
</dbReference>
<dbReference type="GO" id="GO:0005829">
    <property type="term" value="C:cytosol"/>
    <property type="evidence" value="ECO:0007669"/>
    <property type="project" value="TreeGrafter"/>
</dbReference>
<reference evidence="13 14" key="1">
    <citation type="submission" date="2018-08" db="EMBL/GenBank/DDBJ databases">
        <title>A genome reference for cultivated species of the human gut microbiota.</title>
        <authorList>
            <person name="Zou Y."/>
            <person name="Xue W."/>
            <person name="Luo G."/>
        </authorList>
    </citation>
    <scope>NUCLEOTIDE SEQUENCE [LARGE SCALE GENOMIC DNA]</scope>
    <source>
        <strain evidence="13 14">AF35-6BH</strain>
    </source>
</reference>
<comment type="caution">
    <text evidence="11">Lacks conserved residue(s) required for the propagation of feature annotation.</text>
</comment>
<keyword evidence="5 11" id="KW-0808">Transferase</keyword>
<dbReference type="Proteomes" id="UP000284868">
    <property type="component" value="Unassembled WGS sequence"/>
</dbReference>
<dbReference type="EMBL" id="QRPK01000006">
    <property type="protein sequence ID" value="RHM14911.1"/>
    <property type="molecule type" value="Genomic_DNA"/>
</dbReference>
<evidence type="ECO:0000256" key="3">
    <source>
        <dbReference type="ARBA" id="ARBA00012154"/>
    </source>
</evidence>
<comment type="pathway">
    <text evidence="1 11">Metabolic intermediate biosynthesis; chorismate biosynthesis; chorismate from D-erythrose 4-phosphate and phosphoenolpyruvate: step 5/7.</text>
</comment>
<keyword evidence="7 11" id="KW-0418">Kinase</keyword>
<evidence type="ECO:0000256" key="4">
    <source>
        <dbReference type="ARBA" id="ARBA00022605"/>
    </source>
</evidence>
<dbReference type="Pfam" id="PF01202">
    <property type="entry name" value="SKI"/>
    <property type="match status" value="1"/>
</dbReference>
<feature type="binding site" evidence="11">
    <location>
        <position position="331"/>
    </location>
    <ligand>
        <name>substrate</name>
    </ligand>
</feature>
<comment type="pathway">
    <text evidence="2">Metabolic intermediate biosynthesis; chorismate biosynthesis; chorismate from D-erythrose 4-phosphate and phosphoenolpyruvate: step 4/7.</text>
</comment>
<evidence type="ECO:0000313" key="14">
    <source>
        <dbReference type="Proteomes" id="UP000284868"/>
    </source>
</evidence>
<dbReference type="GO" id="GO:0000287">
    <property type="term" value="F:magnesium ion binding"/>
    <property type="evidence" value="ECO:0007669"/>
    <property type="project" value="UniProtKB-UniRule"/>
</dbReference>
<protein>
    <recommendedName>
        <fullName evidence="3 11">Shikimate kinase</fullName>
        <shortName evidence="11">SK</shortName>
        <ecNumber evidence="3 11">2.7.1.71</ecNumber>
    </recommendedName>
</protein>
<dbReference type="CDD" id="cd00464">
    <property type="entry name" value="SK"/>
    <property type="match status" value="1"/>
</dbReference>
<dbReference type="InterPro" id="IPR031322">
    <property type="entry name" value="Shikimate/glucono_kinase"/>
</dbReference>
<dbReference type="AlphaFoldDB" id="A0A415PQD3"/>
<dbReference type="InterPro" id="IPR013708">
    <property type="entry name" value="Shikimate_DH-bd_N"/>
</dbReference>
<dbReference type="GO" id="GO:0019632">
    <property type="term" value="P:shikimate metabolic process"/>
    <property type="evidence" value="ECO:0007669"/>
    <property type="project" value="TreeGrafter"/>
</dbReference>
<dbReference type="GO" id="GO:0050661">
    <property type="term" value="F:NADP binding"/>
    <property type="evidence" value="ECO:0007669"/>
    <property type="project" value="TreeGrafter"/>
</dbReference>
<dbReference type="SUPFAM" id="SSF51735">
    <property type="entry name" value="NAD(P)-binding Rossmann-fold domains"/>
    <property type="match status" value="1"/>
</dbReference>
<feature type="domain" description="Shikimate dehydrogenase substrate binding N-terminal" evidence="12">
    <location>
        <begin position="5"/>
        <end position="79"/>
    </location>
</feature>
<dbReference type="RefSeq" id="WP_022420104.1">
    <property type="nucleotide sequence ID" value="NZ_CAJKGD010000002.1"/>
</dbReference>
<dbReference type="InterPro" id="IPR023000">
    <property type="entry name" value="Shikimate_kinase_CS"/>
</dbReference>
<comment type="catalytic activity">
    <reaction evidence="10 11">
        <text>shikimate + ATP = 3-phosphoshikimate + ADP + H(+)</text>
        <dbReference type="Rhea" id="RHEA:13121"/>
        <dbReference type="ChEBI" id="CHEBI:15378"/>
        <dbReference type="ChEBI" id="CHEBI:30616"/>
        <dbReference type="ChEBI" id="CHEBI:36208"/>
        <dbReference type="ChEBI" id="CHEBI:145989"/>
        <dbReference type="ChEBI" id="CHEBI:456216"/>
        <dbReference type="EC" id="2.7.1.71"/>
    </reaction>
</comment>
<dbReference type="Pfam" id="PF08501">
    <property type="entry name" value="Shikimate_dh_N"/>
    <property type="match status" value="1"/>
</dbReference>
<keyword evidence="6 11" id="KW-0547">Nucleotide-binding</keyword>
<dbReference type="UniPathway" id="UPA00053">
    <property type="reaction ID" value="UER00088"/>
</dbReference>
<comment type="caution">
    <text evidence="13">The sequence shown here is derived from an EMBL/GenBank/DDBJ whole genome shotgun (WGS) entry which is preliminary data.</text>
</comment>
<dbReference type="PANTHER" id="PTHR21089:SF1">
    <property type="entry name" value="BIFUNCTIONAL 3-DEHYDROQUINATE DEHYDRATASE_SHIKIMATE DEHYDROGENASE, CHLOROPLASTIC"/>
    <property type="match status" value="1"/>
</dbReference>
<keyword evidence="8 11" id="KW-0067">ATP-binding</keyword>
<feature type="binding site" evidence="11">
    <location>
        <position position="267"/>
    </location>
    <ligand>
        <name>Mg(2+)</name>
        <dbReference type="ChEBI" id="CHEBI:18420"/>
    </ligand>
</feature>
<proteinExistence type="inferred from homology"/>
<keyword evidence="14" id="KW-1185">Reference proteome</keyword>
<dbReference type="GO" id="GO:0009073">
    <property type="term" value="P:aromatic amino acid family biosynthetic process"/>
    <property type="evidence" value="ECO:0007669"/>
    <property type="project" value="UniProtKB-KW"/>
</dbReference>
<gene>
    <name evidence="11" type="primary">aroK</name>
    <name evidence="13" type="ORF">DWZ83_02325</name>
</gene>
<dbReference type="GO" id="GO:0004764">
    <property type="term" value="F:shikimate 3-dehydrogenase (NADP+) activity"/>
    <property type="evidence" value="ECO:0007669"/>
    <property type="project" value="InterPro"/>
</dbReference>
<keyword evidence="9 11" id="KW-0057">Aromatic amino acid biosynthesis</keyword>
<comment type="subunit">
    <text evidence="11">Monomer.</text>
</comment>
<evidence type="ECO:0000256" key="7">
    <source>
        <dbReference type="ARBA" id="ARBA00022777"/>
    </source>
</evidence>
<dbReference type="CDD" id="cd01065">
    <property type="entry name" value="NAD_bind_Shikimate_DH"/>
    <property type="match status" value="1"/>
</dbReference>
<feature type="binding site" evidence="11">
    <location>
        <position position="381"/>
    </location>
    <ligand>
        <name>substrate</name>
    </ligand>
</feature>
<keyword evidence="4 11" id="KW-0028">Amino-acid biosynthesis</keyword>
<comment type="similarity">
    <text evidence="11">Belongs to the shikimate kinase family.</text>
</comment>
<comment type="subcellular location">
    <subcellularLocation>
        <location evidence="11">Cytoplasm</location>
    </subcellularLocation>
</comment>
<accession>A0A415PQD3</accession>
<evidence type="ECO:0000256" key="9">
    <source>
        <dbReference type="ARBA" id="ARBA00023141"/>
    </source>
</evidence>
<evidence type="ECO:0000256" key="10">
    <source>
        <dbReference type="ARBA" id="ARBA00048567"/>
    </source>
</evidence>
<evidence type="ECO:0000256" key="8">
    <source>
        <dbReference type="ARBA" id="ARBA00022840"/>
    </source>
</evidence>
<keyword evidence="11" id="KW-0963">Cytoplasm</keyword>
<dbReference type="InterPro" id="IPR046346">
    <property type="entry name" value="Aminoacid_DH-like_N_sf"/>
</dbReference>
<sequence length="422" mass="47194">MNYGLIGEKLGHSFSKEIHEALADYSYELCPLNPKEFHAFMQARQFKAINVTIPYKKEVLPYLDEIDTAAKTIGAVNTIVHKNGKLKGYNTDYDGFRYMLIKHHIKVSDKKVLILGNGGASAAVQAVIKDADAKELIVVSPSAKNGAISFAEVYAKHRDVQIIINTSPKGMYPHVDEAPIDLQDFPSCEAVLDIIYNPLVTRLGLQAKKYGIPFVGGLEMLVAQAVYAVNYFLDASFTNADIDRLYQKILWEKINIVLIGMPSAGKSSIAKELSKAMQMTYLDSDEEIVKTYRQSIPEIFIQEGEAGFRQKEQAIIASIALRNHCVLATGGGAILNEANMNALAQNGIIVFLDRNIEKLTCDATRPLSKDPQTLKQMYRQRLPLYQRYAMITIKNNEDLATCVKAIRTQLKQWIANRKDENI</sequence>
<dbReference type="GO" id="GO:0005524">
    <property type="term" value="F:ATP binding"/>
    <property type="evidence" value="ECO:0007669"/>
    <property type="project" value="UniProtKB-UniRule"/>
</dbReference>
<dbReference type="InterPro" id="IPR022893">
    <property type="entry name" value="Shikimate_DH_fam"/>
</dbReference>
<dbReference type="InterPro" id="IPR000623">
    <property type="entry name" value="Shikimate_kinase/TSH1"/>
</dbReference>
<dbReference type="SUPFAM" id="SSF53223">
    <property type="entry name" value="Aminoacid dehydrogenase-like, N-terminal domain"/>
    <property type="match status" value="1"/>
</dbReference>
<comment type="cofactor">
    <cofactor evidence="11">
        <name>Mg(2+)</name>
        <dbReference type="ChEBI" id="CHEBI:18420"/>
    </cofactor>
    <text evidence="11">Binds 1 Mg(2+) ion per subunit.</text>
</comment>
<dbReference type="OrthoDB" id="9792692at2"/>
<dbReference type="Gene3D" id="3.40.50.300">
    <property type="entry name" value="P-loop containing nucleotide triphosphate hydrolases"/>
    <property type="match status" value="1"/>
</dbReference>
<feature type="binding site" evidence="11">
    <location>
        <position position="285"/>
    </location>
    <ligand>
        <name>substrate</name>
    </ligand>
</feature>
<evidence type="ECO:0000256" key="5">
    <source>
        <dbReference type="ARBA" id="ARBA00022679"/>
    </source>
</evidence>
<dbReference type="Gene3D" id="3.40.50.720">
    <property type="entry name" value="NAD(P)-binding Rossmann-like Domain"/>
    <property type="match status" value="1"/>
</dbReference>
<dbReference type="PROSITE" id="PS01128">
    <property type="entry name" value="SHIKIMATE_KINASE"/>
    <property type="match status" value="1"/>
</dbReference>
<evidence type="ECO:0000256" key="6">
    <source>
        <dbReference type="ARBA" id="ARBA00022741"/>
    </source>
</evidence>
<evidence type="ECO:0000256" key="2">
    <source>
        <dbReference type="ARBA" id="ARBA00004871"/>
    </source>
</evidence>
<dbReference type="Gene3D" id="3.40.50.10860">
    <property type="entry name" value="Leucine Dehydrogenase, chain A, domain 1"/>
    <property type="match status" value="1"/>
</dbReference>
<organism evidence="13 14">
    <name type="scientific">Amedibacillus dolichus</name>
    <dbReference type="NCBI Taxonomy" id="31971"/>
    <lineage>
        <taxon>Bacteria</taxon>
        <taxon>Bacillati</taxon>
        <taxon>Bacillota</taxon>
        <taxon>Erysipelotrichia</taxon>
        <taxon>Erysipelotrichales</taxon>
        <taxon>Erysipelotrichaceae</taxon>
        <taxon>Amedibacillus</taxon>
    </lineage>
</organism>
<dbReference type="PANTHER" id="PTHR21089">
    <property type="entry name" value="SHIKIMATE DEHYDROGENASE"/>
    <property type="match status" value="1"/>
</dbReference>
<evidence type="ECO:0000259" key="12">
    <source>
        <dbReference type="Pfam" id="PF08501"/>
    </source>
</evidence>
<dbReference type="GO" id="GO:0004765">
    <property type="term" value="F:shikimate kinase activity"/>
    <property type="evidence" value="ECO:0007669"/>
    <property type="project" value="UniProtKB-UniRule"/>
</dbReference>
<dbReference type="HAMAP" id="MF_00109">
    <property type="entry name" value="Shikimate_kinase"/>
    <property type="match status" value="1"/>
</dbReference>
<evidence type="ECO:0000256" key="1">
    <source>
        <dbReference type="ARBA" id="ARBA00004842"/>
    </source>
</evidence>
<dbReference type="PRINTS" id="PR01100">
    <property type="entry name" value="SHIKIMTKNASE"/>
</dbReference>
<evidence type="ECO:0000313" key="13">
    <source>
        <dbReference type="EMBL" id="RHM14911.1"/>
    </source>
</evidence>
<feature type="binding site" evidence="11">
    <location>
        <position position="365"/>
    </location>
    <ligand>
        <name>ATP</name>
        <dbReference type="ChEBI" id="CHEBI:30616"/>
    </ligand>
</feature>
<dbReference type="GO" id="GO:0009423">
    <property type="term" value="P:chorismate biosynthetic process"/>
    <property type="evidence" value="ECO:0007669"/>
    <property type="project" value="UniProtKB-UniRule"/>
</dbReference>
<keyword evidence="11" id="KW-0479">Metal-binding</keyword>
<feature type="binding site" evidence="11">
    <location>
        <begin position="263"/>
        <end position="268"/>
    </location>
    <ligand>
        <name>ATP</name>
        <dbReference type="ChEBI" id="CHEBI:30616"/>
    </ligand>
</feature>
<dbReference type="InterPro" id="IPR027417">
    <property type="entry name" value="P-loop_NTPase"/>
</dbReference>
<dbReference type="InterPro" id="IPR036291">
    <property type="entry name" value="NAD(P)-bd_dom_sf"/>
</dbReference>